<comment type="function">
    <text evidence="3">Protein-arginine rhamnosyltransferase that catalyzes the transfer of a single rhamnose to elongation factor P (EF-P) on 'Lys-32', a modification required for EF-P-dependent rescue of polyproline stalled ribosomes.</text>
</comment>
<dbReference type="Pfam" id="PF10093">
    <property type="entry name" value="EarP"/>
    <property type="match status" value="1"/>
</dbReference>
<keyword evidence="1" id="KW-0328">Glycosyltransferase</keyword>
<keyword evidence="8" id="KW-0648">Protein biosynthesis</keyword>
<name>A0ABW8F190_9BURK</name>
<dbReference type="InterPro" id="IPR016633">
    <property type="entry name" value="EarP"/>
</dbReference>
<reference evidence="8 9" key="1">
    <citation type="submission" date="2024-10" db="EMBL/GenBank/DDBJ databases">
        <title>The Natural Products Discovery Center: Release of the First 8490 Sequenced Strains for Exploring Actinobacteria Biosynthetic Diversity.</title>
        <authorList>
            <person name="Kalkreuter E."/>
            <person name="Kautsar S.A."/>
            <person name="Yang D."/>
            <person name="Bader C.D."/>
            <person name="Teijaro C.N."/>
            <person name="Fluegel L."/>
            <person name="Davis C.M."/>
            <person name="Simpson J.R."/>
            <person name="Lauterbach L."/>
            <person name="Steele A.D."/>
            <person name="Gui C."/>
            <person name="Meng S."/>
            <person name="Li G."/>
            <person name="Viehrig K."/>
            <person name="Ye F."/>
            <person name="Su P."/>
            <person name="Kiefer A.F."/>
            <person name="Nichols A."/>
            <person name="Cepeda A.J."/>
            <person name="Yan W."/>
            <person name="Fan B."/>
            <person name="Jiang Y."/>
            <person name="Adhikari A."/>
            <person name="Zheng C.-J."/>
            <person name="Schuster L."/>
            <person name="Cowan T.M."/>
            <person name="Smanski M.J."/>
            <person name="Chevrette M.G."/>
            <person name="De Carvalho L.P.S."/>
            <person name="Shen B."/>
        </authorList>
    </citation>
    <scope>NUCLEOTIDE SEQUENCE [LARGE SCALE GENOMIC DNA]</scope>
    <source>
        <strain evidence="8 9">NPDC087045</strain>
    </source>
</reference>
<evidence type="ECO:0000256" key="1">
    <source>
        <dbReference type="ARBA" id="ARBA00022676"/>
    </source>
</evidence>
<organism evidence="8 9">
    <name type="scientific">Herbaspirillum chlorophenolicum</name>
    <dbReference type="NCBI Taxonomy" id="211589"/>
    <lineage>
        <taxon>Bacteria</taxon>
        <taxon>Pseudomonadati</taxon>
        <taxon>Pseudomonadota</taxon>
        <taxon>Betaproteobacteria</taxon>
        <taxon>Burkholderiales</taxon>
        <taxon>Oxalobacteraceae</taxon>
        <taxon>Herbaspirillum</taxon>
    </lineage>
</organism>
<comment type="catalytic activity">
    <reaction evidence="7">
        <text>dTDP-beta-L-rhamnose + L-arginyl-[protein] = N(omega)-(alpha-L-rhamnosyl)-L-arginyl-[protein] + dTDP + H(+)</text>
        <dbReference type="Rhea" id="RHEA:66692"/>
        <dbReference type="Rhea" id="RHEA-COMP:10532"/>
        <dbReference type="Rhea" id="RHEA-COMP:17096"/>
        <dbReference type="ChEBI" id="CHEBI:15378"/>
        <dbReference type="ChEBI" id="CHEBI:29965"/>
        <dbReference type="ChEBI" id="CHEBI:57510"/>
        <dbReference type="ChEBI" id="CHEBI:58369"/>
        <dbReference type="ChEBI" id="CHEBI:167445"/>
    </reaction>
    <physiologicalReaction direction="left-to-right" evidence="7">
        <dbReference type="Rhea" id="RHEA:66693"/>
    </physiologicalReaction>
</comment>
<evidence type="ECO:0000313" key="9">
    <source>
        <dbReference type="Proteomes" id="UP001617427"/>
    </source>
</evidence>
<dbReference type="RefSeq" id="WP_402701497.1">
    <property type="nucleotide sequence ID" value="NZ_JBIUZV010000008.1"/>
</dbReference>
<dbReference type="Proteomes" id="UP001617427">
    <property type="component" value="Unassembled WGS sequence"/>
</dbReference>
<dbReference type="EMBL" id="JBIUZV010000008">
    <property type="protein sequence ID" value="MFJ3047052.1"/>
    <property type="molecule type" value="Genomic_DNA"/>
</dbReference>
<comment type="similarity">
    <text evidence="4">Belongs to the glycosyltransferase 104 family.</text>
</comment>
<protein>
    <recommendedName>
        <fullName evidence="5">Protein-arginine rhamnosyltransferase</fullName>
    </recommendedName>
    <alternativeName>
        <fullName evidence="6">EF-P arginine rhamnosyltransferase</fullName>
    </alternativeName>
</protein>
<dbReference type="GO" id="GO:0003746">
    <property type="term" value="F:translation elongation factor activity"/>
    <property type="evidence" value="ECO:0007669"/>
    <property type="project" value="UniProtKB-KW"/>
</dbReference>
<evidence type="ECO:0000313" key="8">
    <source>
        <dbReference type="EMBL" id="MFJ3047052.1"/>
    </source>
</evidence>
<gene>
    <name evidence="8" type="primary">earP</name>
    <name evidence="8" type="ORF">ACIPEN_14570</name>
</gene>
<evidence type="ECO:0000256" key="4">
    <source>
        <dbReference type="ARBA" id="ARBA00024346"/>
    </source>
</evidence>
<keyword evidence="8" id="KW-0251">Elongation factor</keyword>
<accession>A0ABW8F190</accession>
<dbReference type="NCBIfam" id="TIGR03837">
    <property type="entry name" value="efp_Arg_rhamno"/>
    <property type="match status" value="1"/>
</dbReference>
<evidence type="ECO:0000256" key="6">
    <source>
        <dbReference type="ARBA" id="ARBA00030025"/>
    </source>
</evidence>
<evidence type="ECO:0000256" key="5">
    <source>
        <dbReference type="ARBA" id="ARBA00024416"/>
    </source>
</evidence>
<keyword evidence="9" id="KW-1185">Reference proteome</keyword>
<evidence type="ECO:0000256" key="3">
    <source>
        <dbReference type="ARBA" id="ARBA00024303"/>
    </source>
</evidence>
<evidence type="ECO:0000256" key="7">
    <source>
        <dbReference type="ARBA" id="ARBA00048472"/>
    </source>
</evidence>
<evidence type="ECO:0000256" key="2">
    <source>
        <dbReference type="ARBA" id="ARBA00022679"/>
    </source>
</evidence>
<sequence>MHQDISVPANPLKTLDLFCRVVDNYGDIGICWRLARQLVREHGIAVRLWVDDLASFKRIWPEVDPAAEVQQLAGVTVQHWRGQDGAFTAADIPDIVIEFFGCEIPPAYVEAMAQRAVKPVWFNLEGLSAEQWVEGCHTLPSPHRSLKLTKYFFFPGFNERTGGLSFEADLEARRQTFLRENRATAFLSGLGVTPQEQENLKVSLFCYDDAPLPALFDAWQHAPRAITCLVPEGVARGAVEAFLGTPIQPGAAATRGALTVRVLPFLPQTDYDKLLWSCDFNFVRGEDSFVRAQWAGKPFIWNIYRQDKNLHHTKLNAFLKIYEPVTPALADAARAWNGANHTEVDWQASWQVLQGELPALTTAAEDWLRKLLANGDFLANLLKFAARLVP</sequence>
<comment type="caution">
    <text evidence="8">The sequence shown here is derived from an EMBL/GenBank/DDBJ whole genome shotgun (WGS) entry which is preliminary data.</text>
</comment>
<dbReference type="PIRSF" id="PIRSF015557">
    <property type="entry name" value="UCP015557"/>
    <property type="match status" value="1"/>
</dbReference>
<keyword evidence="2" id="KW-0808">Transferase</keyword>
<proteinExistence type="inferred from homology"/>